<reference evidence="1" key="1">
    <citation type="submission" date="2021-06" db="EMBL/GenBank/DDBJ databases">
        <title>Comparative genomics, transcriptomics and evolutionary studies reveal genomic signatures of adaptation to plant cell wall in hemibiotrophic fungi.</title>
        <authorList>
            <consortium name="DOE Joint Genome Institute"/>
            <person name="Baroncelli R."/>
            <person name="Diaz J.F."/>
            <person name="Benocci T."/>
            <person name="Peng M."/>
            <person name="Battaglia E."/>
            <person name="Haridas S."/>
            <person name="Andreopoulos W."/>
            <person name="Labutti K."/>
            <person name="Pangilinan J."/>
            <person name="Floch G.L."/>
            <person name="Makela M.R."/>
            <person name="Henrissat B."/>
            <person name="Grigoriev I.V."/>
            <person name="Crouch J.A."/>
            <person name="De Vries R.P."/>
            <person name="Sukno S.A."/>
            <person name="Thon M.R."/>
        </authorList>
    </citation>
    <scope>NUCLEOTIDE SEQUENCE</scope>
    <source>
        <strain evidence="1">CBS 102054</strain>
    </source>
</reference>
<sequence>MPIKCVINVQVGDALGFIPAVAHTLMQGQVLRTDIRIDQGHLVRRCGHPNFWLGVGTMQLYQWMLNDVCRENYVDILRWHPTVVYQTQKVRTFGLLIRKGA</sequence>
<dbReference type="GeneID" id="85474612"/>
<gene>
    <name evidence="1" type="ORF">BDP81DRAFT_419195</name>
</gene>
<name>A0AAJ0EI76_9PEZI</name>
<dbReference type="RefSeq" id="XP_060448620.1">
    <property type="nucleotide sequence ID" value="XM_060589750.1"/>
</dbReference>
<protein>
    <submittedName>
        <fullName evidence="1">Uncharacterized protein</fullName>
    </submittedName>
</protein>
<keyword evidence="2" id="KW-1185">Reference proteome</keyword>
<organism evidence="1 2">
    <name type="scientific">Colletotrichum phormii</name>
    <dbReference type="NCBI Taxonomy" id="359342"/>
    <lineage>
        <taxon>Eukaryota</taxon>
        <taxon>Fungi</taxon>
        <taxon>Dikarya</taxon>
        <taxon>Ascomycota</taxon>
        <taxon>Pezizomycotina</taxon>
        <taxon>Sordariomycetes</taxon>
        <taxon>Hypocreomycetidae</taxon>
        <taxon>Glomerellales</taxon>
        <taxon>Glomerellaceae</taxon>
        <taxon>Colletotrichum</taxon>
        <taxon>Colletotrichum acutatum species complex</taxon>
    </lineage>
</organism>
<dbReference type="Proteomes" id="UP001243989">
    <property type="component" value="Unassembled WGS sequence"/>
</dbReference>
<accession>A0AAJ0EI76</accession>
<comment type="caution">
    <text evidence="1">The sequence shown here is derived from an EMBL/GenBank/DDBJ whole genome shotgun (WGS) entry which is preliminary data.</text>
</comment>
<proteinExistence type="predicted"/>
<evidence type="ECO:0000313" key="2">
    <source>
        <dbReference type="Proteomes" id="UP001243989"/>
    </source>
</evidence>
<dbReference type="EMBL" id="JAHMHQ010000004">
    <property type="protein sequence ID" value="KAK1640013.1"/>
    <property type="molecule type" value="Genomic_DNA"/>
</dbReference>
<dbReference type="AlphaFoldDB" id="A0AAJ0EI76"/>
<evidence type="ECO:0000313" key="1">
    <source>
        <dbReference type="EMBL" id="KAK1640013.1"/>
    </source>
</evidence>